<dbReference type="Proteomes" id="UP000789831">
    <property type="component" value="Unassembled WGS sequence"/>
</dbReference>
<keyword evidence="2" id="KW-1185">Reference proteome</keyword>
<reference evidence="1" key="1">
    <citation type="submission" date="2021-06" db="EMBL/GenBank/DDBJ databases">
        <authorList>
            <person name="Kallberg Y."/>
            <person name="Tangrot J."/>
            <person name="Rosling A."/>
        </authorList>
    </citation>
    <scope>NUCLEOTIDE SEQUENCE</scope>
    <source>
        <strain evidence="1">MT106</strain>
    </source>
</reference>
<comment type="caution">
    <text evidence="1">The sequence shown here is derived from an EMBL/GenBank/DDBJ whole genome shotgun (WGS) entry which is preliminary data.</text>
</comment>
<evidence type="ECO:0000313" key="2">
    <source>
        <dbReference type="Proteomes" id="UP000789831"/>
    </source>
</evidence>
<dbReference type="EMBL" id="CAJVPL010001491">
    <property type="protein sequence ID" value="CAG8573677.1"/>
    <property type="molecule type" value="Genomic_DNA"/>
</dbReference>
<evidence type="ECO:0000313" key="1">
    <source>
        <dbReference type="EMBL" id="CAG8573677.1"/>
    </source>
</evidence>
<organism evidence="1 2">
    <name type="scientific">Ambispora gerdemannii</name>
    <dbReference type="NCBI Taxonomy" id="144530"/>
    <lineage>
        <taxon>Eukaryota</taxon>
        <taxon>Fungi</taxon>
        <taxon>Fungi incertae sedis</taxon>
        <taxon>Mucoromycota</taxon>
        <taxon>Glomeromycotina</taxon>
        <taxon>Glomeromycetes</taxon>
        <taxon>Archaeosporales</taxon>
        <taxon>Ambisporaceae</taxon>
        <taxon>Ambispora</taxon>
    </lineage>
</organism>
<protein>
    <submittedName>
        <fullName evidence="1">9460_t:CDS:1</fullName>
    </submittedName>
</protein>
<proteinExistence type="predicted"/>
<sequence length="133" mass="14391">MSVGFKSIGSGTETFRFIDVTCDHRTVHILCIQLTPEVATANGSAFTIVGSYGGTEGGCYAQHLCHASRGSERKALKIKLGKLQIYGKSDETYQTSVLAYFERPESSHIEHTMLVYKSNSLLPTSASTLSIGP</sequence>
<gene>
    <name evidence="1" type="ORF">AGERDE_LOCUS7766</name>
</gene>
<dbReference type="AlphaFoldDB" id="A0A9N9FZB4"/>
<accession>A0A9N9FZB4</accession>
<name>A0A9N9FZB4_9GLOM</name>